<keyword evidence="1" id="KW-0663">Pyridoxal phosphate</keyword>
<dbReference type="PANTHER" id="PTHR46577:SF1">
    <property type="entry name" value="HTH-TYPE TRANSCRIPTIONAL REGULATORY PROTEIN GABR"/>
    <property type="match status" value="1"/>
</dbReference>
<dbReference type="InterPro" id="IPR036390">
    <property type="entry name" value="WH_DNA-bd_sf"/>
</dbReference>
<dbReference type="SUPFAM" id="SSF46785">
    <property type="entry name" value="Winged helix' DNA-binding domain"/>
    <property type="match status" value="1"/>
</dbReference>
<dbReference type="SMART" id="SM00345">
    <property type="entry name" value="HTH_GNTR"/>
    <property type="match status" value="1"/>
</dbReference>
<gene>
    <name evidence="6" type="ORF">F0L17_09960</name>
</gene>
<dbReference type="GO" id="GO:0003700">
    <property type="term" value="F:DNA-binding transcription factor activity"/>
    <property type="evidence" value="ECO:0007669"/>
    <property type="project" value="InterPro"/>
</dbReference>
<dbReference type="OrthoDB" id="7363114at2"/>
<evidence type="ECO:0000259" key="5">
    <source>
        <dbReference type="PROSITE" id="PS50949"/>
    </source>
</evidence>
<name>A0A6G2BBE1_9ACTN</name>
<sequence length="86" mass="9190">MSPEYIYRQVAAAIVADIRSGRLPVGARLSGERAMAEEYGVAVGTVRKAVALLREQGVLVTMPARGTFVVKQPDDDADAERSAADE</sequence>
<dbReference type="CDD" id="cd07377">
    <property type="entry name" value="WHTH_GntR"/>
    <property type="match status" value="1"/>
</dbReference>
<feature type="domain" description="HTH gntR-type" evidence="5">
    <location>
        <begin position="4"/>
        <end position="72"/>
    </location>
</feature>
<organism evidence="6 7">
    <name type="scientific">Streptomyces taklimakanensis</name>
    <dbReference type="NCBI Taxonomy" id="2569853"/>
    <lineage>
        <taxon>Bacteria</taxon>
        <taxon>Bacillati</taxon>
        <taxon>Actinomycetota</taxon>
        <taxon>Actinomycetes</taxon>
        <taxon>Kitasatosporales</taxon>
        <taxon>Streptomycetaceae</taxon>
        <taxon>Streptomyces</taxon>
    </lineage>
</organism>
<evidence type="ECO:0000313" key="7">
    <source>
        <dbReference type="Proteomes" id="UP000473014"/>
    </source>
</evidence>
<dbReference type="PROSITE" id="PS50949">
    <property type="entry name" value="HTH_GNTR"/>
    <property type="match status" value="1"/>
</dbReference>
<accession>A0A6G2BBE1</accession>
<dbReference type="Gene3D" id="1.10.10.10">
    <property type="entry name" value="Winged helix-like DNA-binding domain superfamily/Winged helix DNA-binding domain"/>
    <property type="match status" value="1"/>
</dbReference>
<dbReference type="InterPro" id="IPR051446">
    <property type="entry name" value="HTH_trans_reg/aminotransferase"/>
</dbReference>
<evidence type="ECO:0000256" key="4">
    <source>
        <dbReference type="ARBA" id="ARBA00023163"/>
    </source>
</evidence>
<dbReference type="Pfam" id="PF00392">
    <property type="entry name" value="GntR"/>
    <property type="match status" value="1"/>
</dbReference>
<keyword evidence="2" id="KW-0805">Transcription regulation</keyword>
<dbReference type="EMBL" id="WIXO01000001">
    <property type="protein sequence ID" value="MTE19446.1"/>
    <property type="molecule type" value="Genomic_DNA"/>
</dbReference>
<dbReference type="InterPro" id="IPR036388">
    <property type="entry name" value="WH-like_DNA-bd_sf"/>
</dbReference>
<proteinExistence type="predicted"/>
<dbReference type="Proteomes" id="UP000473014">
    <property type="component" value="Unassembled WGS sequence"/>
</dbReference>
<dbReference type="GO" id="GO:0003677">
    <property type="term" value="F:DNA binding"/>
    <property type="evidence" value="ECO:0007669"/>
    <property type="project" value="UniProtKB-KW"/>
</dbReference>
<dbReference type="PANTHER" id="PTHR46577">
    <property type="entry name" value="HTH-TYPE TRANSCRIPTIONAL REGULATORY PROTEIN GABR"/>
    <property type="match status" value="1"/>
</dbReference>
<comment type="caution">
    <text evidence="6">The sequence shown here is derived from an EMBL/GenBank/DDBJ whole genome shotgun (WGS) entry which is preliminary data.</text>
</comment>
<evidence type="ECO:0000256" key="2">
    <source>
        <dbReference type="ARBA" id="ARBA00023015"/>
    </source>
</evidence>
<dbReference type="InterPro" id="IPR000524">
    <property type="entry name" value="Tscrpt_reg_HTH_GntR"/>
</dbReference>
<dbReference type="AlphaFoldDB" id="A0A6G2BBE1"/>
<evidence type="ECO:0000256" key="3">
    <source>
        <dbReference type="ARBA" id="ARBA00023125"/>
    </source>
</evidence>
<evidence type="ECO:0000313" key="6">
    <source>
        <dbReference type="EMBL" id="MTE19446.1"/>
    </source>
</evidence>
<keyword evidence="7" id="KW-1185">Reference proteome</keyword>
<evidence type="ECO:0000256" key="1">
    <source>
        <dbReference type="ARBA" id="ARBA00022898"/>
    </source>
</evidence>
<reference evidence="6 7" key="1">
    <citation type="submission" date="2019-11" db="EMBL/GenBank/DDBJ databases">
        <authorList>
            <person name="Yuan L."/>
        </authorList>
    </citation>
    <scope>NUCLEOTIDE SEQUENCE [LARGE SCALE GENOMIC DNA]</scope>
    <source>
        <strain evidence="6 7">TRM43335</strain>
    </source>
</reference>
<keyword evidence="4" id="KW-0804">Transcription</keyword>
<keyword evidence="3" id="KW-0238">DNA-binding</keyword>
<protein>
    <submittedName>
        <fullName evidence="6">GntR family transcriptional regulator</fullName>
    </submittedName>
</protein>